<evidence type="ECO:0000256" key="4">
    <source>
        <dbReference type="ARBA" id="ARBA00022840"/>
    </source>
</evidence>
<evidence type="ECO:0000256" key="2">
    <source>
        <dbReference type="ARBA" id="ARBA00022741"/>
    </source>
</evidence>
<dbReference type="GO" id="GO:0004674">
    <property type="term" value="F:protein serine/threonine kinase activity"/>
    <property type="evidence" value="ECO:0007669"/>
    <property type="project" value="UniProtKB-KW"/>
</dbReference>
<evidence type="ECO:0000256" key="3">
    <source>
        <dbReference type="ARBA" id="ARBA00022777"/>
    </source>
</evidence>
<dbReference type="GO" id="GO:0005524">
    <property type="term" value="F:ATP binding"/>
    <property type="evidence" value="ECO:0007669"/>
    <property type="project" value="UniProtKB-UniRule"/>
</dbReference>
<reference evidence="7" key="1">
    <citation type="submission" date="2012-03" db="EMBL/GenBank/DDBJ databases">
        <title>Functional metagenomics reveals considerable lignocellulase gene clusters in the gut microbiome of a wood-feeding higher termite.</title>
        <authorList>
            <person name="Liu N."/>
        </authorList>
    </citation>
    <scope>NUCLEOTIDE SEQUENCE</scope>
</reference>
<organism evidence="7">
    <name type="scientific">uncultured bacterium contig00040</name>
    <dbReference type="NCBI Taxonomy" id="1181528"/>
    <lineage>
        <taxon>Bacteria</taxon>
        <taxon>environmental samples</taxon>
    </lineage>
</organism>
<dbReference type="EMBL" id="JQ844222">
    <property type="protein sequence ID" value="AGS53139.1"/>
    <property type="molecule type" value="Genomic_DNA"/>
</dbReference>
<dbReference type="SUPFAM" id="SSF53850">
    <property type="entry name" value="Periplasmic binding protein-like II"/>
    <property type="match status" value="1"/>
</dbReference>
<keyword evidence="4 5" id="KW-0067">ATP-binding</keyword>
<dbReference type="Pfam" id="PF00069">
    <property type="entry name" value="Pkinase"/>
    <property type="match status" value="1"/>
</dbReference>
<dbReference type="Gene3D" id="1.10.510.10">
    <property type="entry name" value="Transferase(Phosphotransferase) domain 1"/>
    <property type="match status" value="1"/>
</dbReference>
<evidence type="ECO:0000259" key="6">
    <source>
        <dbReference type="PROSITE" id="PS50011"/>
    </source>
</evidence>
<accession>A0A806KQJ5</accession>
<proteinExistence type="predicted"/>
<dbReference type="InterPro" id="IPR008266">
    <property type="entry name" value="Tyr_kinase_AS"/>
</dbReference>
<dbReference type="PROSITE" id="PS00109">
    <property type="entry name" value="PROTEIN_KINASE_TYR"/>
    <property type="match status" value="1"/>
</dbReference>
<dbReference type="InterPro" id="IPR000719">
    <property type="entry name" value="Prot_kinase_dom"/>
</dbReference>
<protein>
    <submittedName>
        <fullName evidence="7">Putative serine/threonine protein kinase</fullName>
    </submittedName>
</protein>
<dbReference type="PANTHER" id="PTHR43289:SF34">
    <property type="entry name" value="SERINE_THREONINE-PROTEIN KINASE YBDM-RELATED"/>
    <property type="match status" value="1"/>
</dbReference>
<evidence type="ECO:0000313" key="7">
    <source>
        <dbReference type="EMBL" id="AGS53139.1"/>
    </source>
</evidence>
<dbReference type="PANTHER" id="PTHR43289">
    <property type="entry name" value="MITOGEN-ACTIVATED PROTEIN KINASE KINASE KINASE 20-RELATED"/>
    <property type="match status" value="1"/>
</dbReference>
<dbReference type="SUPFAM" id="SSF56112">
    <property type="entry name" value="Protein kinase-like (PK-like)"/>
    <property type="match status" value="1"/>
</dbReference>
<dbReference type="CDD" id="cd14014">
    <property type="entry name" value="STKc_PknB_like"/>
    <property type="match status" value="1"/>
</dbReference>
<dbReference type="PROSITE" id="PS50011">
    <property type="entry name" value="PROTEIN_KINASE_DOM"/>
    <property type="match status" value="1"/>
</dbReference>
<keyword evidence="2 5" id="KW-0547">Nucleotide-binding</keyword>
<name>A0A806KQJ5_9BACT</name>
<dbReference type="Gene3D" id="3.40.190.10">
    <property type="entry name" value="Periplasmic binding protein-like II"/>
    <property type="match status" value="1"/>
</dbReference>
<keyword evidence="1" id="KW-0808">Transferase</keyword>
<feature type="domain" description="Protein kinase" evidence="6">
    <location>
        <begin position="22"/>
        <end position="301"/>
    </location>
</feature>
<keyword evidence="7" id="KW-0723">Serine/threonine-protein kinase</keyword>
<dbReference type="InterPro" id="IPR017441">
    <property type="entry name" value="Protein_kinase_ATP_BS"/>
</dbReference>
<sequence>MDGTPPEQAFYLRPGEYLGGRYVVGTVLGAGGFGVTYKAWDTVLGAVVAIKEFYPGGLVSRMPGQRAVVVFTGEKADSYRTQLTRFLDEARNMAKFAGEPNVIGVYNFFEENNTAYIVMEYLDGQTLKEYMAEKGGKLPEEEALHYIRPILEAVASIHSKKIIHRDLSPDNIFILRDGRVKVLDFGAARFSENPSGVTQTVVVKPGYAPPEQYRSKIKQGPWTDLYAAGATLYKMLTGLTPMESIDRMEKDAFRPPSASVELHDDTLDVIVLKSMALQPEVRFRSARDFLDALDGSAYLFLSQGASASGAGGGSGGAGGSESRYDALFPNRLQMPIAFAAPACYANTTLASPDDAPPLTELIATMLDPDAAAAFSVSAMGGGDPVRTFLNDGLPYLASTTRRLREVQENLPGYYAVFMPAGSAGISVTFDGCLWGVNAAADSNKQLAAQMFLGYLLGDYAQNVLCLQNGVGIPINRNVYGQYMDINPDLAYVRGLVEG</sequence>
<dbReference type="PROSITE" id="PS00107">
    <property type="entry name" value="PROTEIN_KINASE_ATP"/>
    <property type="match status" value="1"/>
</dbReference>
<evidence type="ECO:0000256" key="1">
    <source>
        <dbReference type="ARBA" id="ARBA00022679"/>
    </source>
</evidence>
<dbReference type="AlphaFoldDB" id="A0A806KQJ5"/>
<keyword evidence="3 7" id="KW-0418">Kinase</keyword>
<feature type="binding site" evidence="5">
    <location>
        <position position="51"/>
    </location>
    <ligand>
        <name>ATP</name>
        <dbReference type="ChEBI" id="CHEBI:30616"/>
    </ligand>
</feature>
<dbReference type="InterPro" id="IPR011009">
    <property type="entry name" value="Kinase-like_dom_sf"/>
</dbReference>
<evidence type="ECO:0000256" key="5">
    <source>
        <dbReference type="PROSITE-ProRule" id="PRU10141"/>
    </source>
</evidence>